<protein>
    <submittedName>
        <fullName evidence="1">Uncharacterized protein</fullName>
    </submittedName>
</protein>
<evidence type="ECO:0000313" key="1">
    <source>
        <dbReference type="EMBL" id="UMB70132.1"/>
    </source>
</evidence>
<dbReference type="RefSeq" id="WP_240261860.1">
    <property type="nucleotide sequence ID" value="NZ_CP092488.2"/>
</dbReference>
<proteinExistence type="predicted"/>
<accession>A0ABY3VLK8</accession>
<reference evidence="1" key="1">
    <citation type="submission" date="2022-08" db="EMBL/GenBank/DDBJ databases">
        <title>Whole genome sequencing of non-tuberculosis mycobacteria type-strains.</title>
        <authorList>
            <person name="Igarashi Y."/>
            <person name="Osugi A."/>
            <person name="Mitarai S."/>
        </authorList>
    </citation>
    <scope>NUCLEOTIDE SEQUENCE</scope>
    <source>
        <strain evidence="1">DSM 45127</strain>
    </source>
</reference>
<keyword evidence="2" id="KW-1185">Reference proteome</keyword>
<evidence type="ECO:0000313" key="2">
    <source>
        <dbReference type="Proteomes" id="UP001055336"/>
    </source>
</evidence>
<sequence>MDGRFAVELPEVFAGGAQWAAHAATFADVFPPEVAGAWPSAVAVGAIHGVVTSSHAQFGARLAETAGATQLAGISYSVMDAEQNAQALAGVIGDAVQS</sequence>
<dbReference type="Proteomes" id="UP001055336">
    <property type="component" value="Chromosome"/>
</dbReference>
<organism evidence="1 2">
    <name type="scientific">Mycobacterium paraterrae</name>
    <dbReference type="NCBI Taxonomy" id="577492"/>
    <lineage>
        <taxon>Bacteria</taxon>
        <taxon>Bacillati</taxon>
        <taxon>Actinomycetota</taxon>
        <taxon>Actinomycetes</taxon>
        <taxon>Mycobacteriales</taxon>
        <taxon>Mycobacteriaceae</taxon>
        <taxon>Mycobacterium</taxon>
    </lineage>
</organism>
<dbReference type="EMBL" id="CP092488">
    <property type="protein sequence ID" value="UMB70132.1"/>
    <property type="molecule type" value="Genomic_DNA"/>
</dbReference>
<name>A0ABY3VLK8_9MYCO</name>
<gene>
    <name evidence="1" type="ORF">MKK62_01955</name>
</gene>